<keyword evidence="2" id="KW-0677">Repeat</keyword>
<evidence type="ECO:0000256" key="1">
    <source>
        <dbReference type="ARBA" id="ARBA00022441"/>
    </source>
</evidence>
<protein>
    <submittedName>
        <fullName evidence="3">Kelch 18</fullName>
    </submittedName>
</protein>
<dbReference type="AlphaFoldDB" id="A0A6S7JKH0"/>
<keyword evidence="1" id="KW-0880">Kelch repeat</keyword>
<dbReference type="SMART" id="SM00612">
    <property type="entry name" value="Kelch"/>
    <property type="match status" value="4"/>
</dbReference>
<dbReference type="InterPro" id="IPR052310">
    <property type="entry name" value="Kelch/BTB_domain_protein"/>
</dbReference>
<dbReference type="Pfam" id="PF24681">
    <property type="entry name" value="Kelch_KLHDC2_KLHL20_DRC7"/>
    <property type="match status" value="1"/>
</dbReference>
<proteinExistence type="predicted"/>
<gene>
    <name evidence="3" type="ORF">PACLA_8A088606</name>
</gene>
<dbReference type="InterPro" id="IPR015915">
    <property type="entry name" value="Kelch-typ_b-propeller"/>
</dbReference>
<keyword evidence="4" id="KW-1185">Reference proteome</keyword>
<feature type="non-terminal residue" evidence="3">
    <location>
        <position position="1"/>
    </location>
</feature>
<sequence length="333" mass="36855">NYPERRCLLRSKDNTPRKNTQRYIYVIGGYDRVEERFLNTVDCFDTIAETWLNVAPMTTARIRHGVTVLDGMIYAVGGQCDDDVSVRTVERYDPVANKWYDVTPMNECKGQLAVAVCDGKIYCIGGTDDLLKVSLCSVECYDPVTNMWTSLTPMPTARGALGAATLNGKIYAVGGGDFHVALDTVEVYDPKLDCWSTMPSMNYARGCLGLTCVNNTLYVFGGAHMHNGMMTYLEESIECFDPKLNRWLVISGTEVSCWGVGICSVASVDDADHSEDQSELFIVGGIYEFTEGDKMLRVTVTERQIFCKPFHHAKDLSCRVHTGAVALHLAPGS</sequence>
<evidence type="ECO:0000313" key="3">
    <source>
        <dbReference type="EMBL" id="CAB4031468.1"/>
    </source>
</evidence>
<comment type="caution">
    <text evidence="3">The sequence shown here is derived from an EMBL/GenBank/DDBJ whole genome shotgun (WGS) entry which is preliminary data.</text>
</comment>
<dbReference type="OrthoDB" id="45365at2759"/>
<dbReference type="Pfam" id="PF01344">
    <property type="entry name" value="Kelch_1"/>
    <property type="match status" value="1"/>
</dbReference>
<dbReference type="Gene3D" id="2.120.10.80">
    <property type="entry name" value="Kelch-type beta propeller"/>
    <property type="match status" value="1"/>
</dbReference>
<organism evidence="3 4">
    <name type="scientific">Paramuricea clavata</name>
    <name type="common">Red gorgonian</name>
    <name type="synonym">Violescent sea-whip</name>
    <dbReference type="NCBI Taxonomy" id="317549"/>
    <lineage>
        <taxon>Eukaryota</taxon>
        <taxon>Metazoa</taxon>
        <taxon>Cnidaria</taxon>
        <taxon>Anthozoa</taxon>
        <taxon>Octocorallia</taxon>
        <taxon>Malacalcyonacea</taxon>
        <taxon>Plexauridae</taxon>
        <taxon>Paramuricea</taxon>
    </lineage>
</organism>
<reference evidence="3" key="1">
    <citation type="submission" date="2020-04" db="EMBL/GenBank/DDBJ databases">
        <authorList>
            <person name="Alioto T."/>
            <person name="Alioto T."/>
            <person name="Gomez Garrido J."/>
        </authorList>
    </citation>
    <scope>NUCLEOTIDE SEQUENCE</scope>
    <source>
        <strain evidence="3">A484AB</strain>
    </source>
</reference>
<evidence type="ECO:0000313" key="4">
    <source>
        <dbReference type="Proteomes" id="UP001152795"/>
    </source>
</evidence>
<accession>A0A6S7JKH0</accession>
<name>A0A6S7JKH0_PARCT</name>
<dbReference type="PANTHER" id="PTHR45972:SF4">
    <property type="entry name" value="KELCH REPEAT-CONTAINING PROTEIN"/>
    <property type="match status" value="1"/>
</dbReference>
<evidence type="ECO:0000256" key="2">
    <source>
        <dbReference type="ARBA" id="ARBA00022737"/>
    </source>
</evidence>
<dbReference type="EMBL" id="CACRXK020017656">
    <property type="protein sequence ID" value="CAB4031468.1"/>
    <property type="molecule type" value="Genomic_DNA"/>
</dbReference>
<dbReference type="Proteomes" id="UP001152795">
    <property type="component" value="Unassembled WGS sequence"/>
</dbReference>
<dbReference type="InterPro" id="IPR006652">
    <property type="entry name" value="Kelch_1"/>
</dbReference>
<dbReference type="SUPFAM" id="SSF117281">
    <property type="entry name" value="Kelch motif"/>
    <property type="match status" value="1"/>
</dbReference>
<dbReference type="PANTHER" id="PTHR45972">
    <property type="entry name" value="BTB_2 DOMAIN-CONTAINING PROTEIN"/>
    <property type="match status" value="1"/>
</dbReference>